<comment type="caution">
    <text evidence="1">The sequence shown here is derived from an EMBL/GenBank/DDBJ whole genome shotgun (WGS) entry which is preliminary data.</text>
</comment>
<dbReference type="EMBL" id="AAVT01000001">
    <property type="protein sequence ID" value="EAW32121.1"/>
    <property type="molecule type" value="Genomic_DNA"/>
</dbReference>
<organism evidence="1 2">
    <name type="scientific">marine gamma proteobacterium HTCC2143</name>
    <dbReference type="NCBI Taxonomy" id="247633"/>
    <lineage>
        <taxon>Bacteria</taxon>
        <taxon>Pseudomonadati</taxon>
        <taxon>Pseudomonadota</taxon>
        <taxon>Gammaproteobacteria</taxon>
        <taxon>Cellvibrionales</taxon>
        <taxon>Spongiibacteraceae</taxon>
        <taxon>BD1-7 clade</taxon>
    </lineage>
</organism>
<sequence length="64" mass="7098">MLNIFWSTTDAKVRYLLELAGKYALKNVSKMACQVSGFCDLSTARVMSLPSRRLGRDGAIAKLM</sequence>
<evidence type="ECO:0000313" key="2">
    <source>
        <dbReference type="Proteomes" id="UP000004931"/>
    </source>
</evidence>
<gene>
    <name evidence="1" type="ORF">GP2143_12736</name>
</gene>
<name>A0Y7L7_9GAMM</name>
<evidence type="ECO:0000313" key="1">
    <source>
        <dbReference type="EMBL" id="EAW32121.1"/>
    </source>
</evidence>
<keyword evidence="2" id="KW-1185">Reference proteome</keyword>
<dbReference type="Proteomes" id="UP000004931">
    <property type="component" value="Unassembled WGS sequence"/>
</dbReference>
<protein>
    <submittedName>
        <fullName evidence="1">Uncharacterized protein</fullName>
    </submittedName>
</protein>
<reference evidence="1 2" key="1">
    <citation type="journal article" date="2010" name="J. Bacteriol.">
        <title>Genome sequence of the oligotrophic marine Gammaproteobacterium HTCC2143, isolated from the Oregon Coast.</title>
        <authorList>
            <person name="Oh H.M."/>
            <person name="Kang I."/>
            <person name="Ferriera S."/>
            <person name="Giovannoni S.J."/>
            <person name="Cho J.C."/>
        </authorList>
    </citation>
    <scope>NUCLEOTIDE SEQUENCE [LARGE SCALE GENOMIC DNA]</scope>
    <source>
        <strain evidence="1 2">HTCC2143</strain>
    </source>
</reference>
<accession>A0Y7L7</accession>
<proteinExistence type="predicted"/>
<dbReference type="AlphaFoldDB" id="A0Y7L7"/>